<dbReference type="PANTHER" id="PTHR42748">
    <property type="entry name" value="NITROGEN METABOLITE REPRESSION PROTEIN NMRA FAMILY MEMBER"/>
    <property type="match status" value="1"/>
</dbReference>
<dbReference type="Pfam" id="PF05368">
    <property type="entry name" value="NmrA"/>
    <property type="match status" value="1"/>
</dbReference>
<dbReference type="Proteomes" id="UP000070700">
    <property type="component" value="Unassembled WGS sequence"/>
</dbReference>
<keyword evidence="2" id="KW-0521">NADP</keyword>
<dbReference type="InterPro" id="IPR051164">
    <property type="entry name" value="NmrA-like_oxidored"/>
</dbReference>
<dbReference type="PANTHER" id="PTHR42748:SF28">
    <property type="entry name" value="NMRA-LIKE DOMAIN-CONTAINING PROTEIN"/>
    <property type="match status" value="1"/>
</dbReference>
<protein>
    <submittedName>
        <fullName evidence="4">NAD(P)-binding protein</fullName>
    </submittedName>
</protein>
<accession>A0A194WTA1</accession>
<gene>
    <name evidence="4" type="ORF">LY89DRAFT_787205</name>
</gene>
<dbReference type="SUPFAM" id="SSF51735">
    <property type="entry name" value="NAD(P)-binding Rossmann-fold domains"/>
    <property type="match status" value="1"/>
</dbReference>
<feature type="domain" description="NmrA-like" evidence="3">
    <location>
        <begin position="6"/>
        <end position="266"/>
    </location>
</feature>
<evidence type="ECO:0000256" key="1">
    <source>
        <dbReference type="ARBA" id="ARBA00006328"/>
    </source>
</evidence>
<sequence length="323" mass="35517">MVLPLLTIIGATGNQGSSVLASALESKQYRVRAITRNPTSASAVKLLSQGIEVVSADLDDEASLIKAFEDSTAIFAMTNFFGYWPQTSADEAMSIERQQGINLANAAMKTPTLQHYIWSTLPNFGKITGGKLKVPHAFAKNQVDDYIKSHGKLLEKTTFLWCAFYAQNFAYPIFSPTFLKTAGKYVLLAPVPANTLVETIGDVSKNLGKFSSAILAQPEKTRSKIVLGSIETTTMGGLLQSWSEATGKESLYVELANIAEYDKLFPLWGDAEGLVFKFWEEQKDKSWIDLDGMEIITKENLKLEKSDFVGVKEAVEGMDWSGL</sequence>
<dbReference type="Gene3D" id="3.90.25.10">
    <property type="entry name" value="UDP-galactose 4-epimerase, domain 1"/>
    <property type="match status" value="1"/>
</dbReference>
<proteinExistence type="inferred from homology"/>
<dbReference type="EMBL" id="KQ947428">
    <property type="protein sequence ID" value="KUJ10842.1"/>
    <property type="molecule type" value="Genomic_DNA"/>
</dbReference>
<dbReference type="InterPro" id="IPR036291">
    <property type="entry name" value="NAD(P)-bd_dom_sf"/>
</dbReference>
<evidence type="ECO:0000313" key="4">
    <source>
        <dbReference type="EMBL" id="KUJ10842.1"/>
    </source>
</evidence>
<dbReference type="CDD" id="cd05251">
    <property type="entry name" value="NmrA_like_SDR_a"/>
    <property type="match status" value="1"/>
</dbReference>
<name>A0A194WTA1_MOLSC</name>
<dbReference type="KEGG" id="psco:LY89DRAFT_787205"/>
<dbReference type="Gene3D" id="3.40.50.720">
    <property type="entry name" value="NAD(P)-binding Rossmann-like Domain"/>
    <property type="match status" value="1"/>
</dbReference>
<dbReference type="InParanoid" id="A0A194WTA1"/>
<organism evidence="4 5">
    <name type="scientific">Mollisia scopiformis</name>
    <name type="common">Conifer needle endophyte fungus</name>
    <name type="synonym">Phialocephala scopiformis</name>
    <dbReference type="NCBI Taxonomy" id="149040"/>
    <lineage>
        <taxon>Eukaryota</taxon>
        <taxon>Fungi</taxon>
        <taxon>Dikarya</taxon>
        <taxon>Ascomycota</taxon>
        <taxon>Pezizomycotina</taxon>
        <taxon>Leotiomycetes</taxon>
        <taxon>Helotiales</taxon>
        <taxon>Mollisiaceae</taxon>
        <taxon>Mollisia</taxon>
    </lineage>
</organism>
<dbReference type="RefSeq" id="XP_018065197.1">
    <property type="nucleotide sequence ID" value="XM_018223051.1"/>
</dbReference>
<keyword evidence="5" id="KW-1185">Reference proteome</keyword>
<dbReference type="OrthoDB" id="300709at2759"/>
<evidence type="ECO:0000259" key="3">
    <source>
        <dbReference type="Pfam" id="PF05368"/>
    </source>
</evidence>
<dbReference type="GO" id="GO:0005634">
    <property type="term" value="C:nucleus"/>
    <property type="evidence" value="ECO:0007669"/>
    <property type="project" value="TreeGrafter"/>
</dbReference>
<dbReference type="AlphaFoldDB" id="A0A194WTA1"/>
<dbReference type="GeneID" id="28832777"/>
<reference evidence="4 5" key="1">
    <citation type="submission" date="2015-10" db="EMBL/GenBank/DDBJ databases">
        <title>Full genome of DAOMC 229536 Phialocephala scopiformis, a fungal endophyte of spruce producing the potent anti-insectan compound rugulosin.</title>
        <authorList>
            <consortium name="DOE Joint Genome Institute"/>
            <person name="Walker A.K."/>
            <person name="Frasz S.L."/>
            <person name="Seifert K.A."/>
            <person name="Miller J.D."/>
            <person name="Mondo S.J."/>
            <person name="Labutti K."/>
            <person name="Lipzen A."/>
            <person name="Dockter R."/>
            <person name="Kennedy M."/>
            <person name="Grigoriev I.V."/>
            <person name="Spatafora J.W."/>
        </authorList>
    </citation>
    <scope>NUCLEOTIDE SEQUENCE [LARGE SCALE GENOMIC DNA]</scope>
    <source>
        <strain evidence="4 5">CBS 120377</strain>
    </source>
</reference>
<evidence type="ECO:0000313" key="5">
    <source>
        <dbReference type="Proteomes" id="UP000070700"/>
    </source>
</evidence>
<dbReference type="STRING" id="149040.A0A194WTA1"/>
<comment type="similarity">
    <text evidence="1">Belongs to the NmrA-type oxidoreductase family.</text>
</comment>
<dbReference type="InterPro" id="IPR008030">
    <property type="entry name" value="NmrA-like"/>
</dbReference>
<evidence type="ECO:0000256" key="2">
    <source>
        <dbReference type="ARBA" id="ARBA00022857"/>
    </source>
</evidence>